<accession>A0A3P1S5J7</accession>
<protein>
    <submittedName>
        <fullName evidence="1">Uncharacterized protein</fullName>
    </submittedName>
</protein>
<proteinExistence type="predicted"/>
<dbReference type="AlphaFoldDB" id="A0A3P1S5J7"/>
<dbReference type="InterPro" id="IPR053913">
    <property type="entry name" value="NADAR-DarT1"/>
</dbReference>
<dbReference type="Proteomes" id="UP000277597">
    <property type="component" value="Unassembled WGS sequence"/>
</dbReference>
<evidence type="ECO:0000313" key="2">
    <source>
        <dbReference type="Proteomes" id="UP000277597"/>
    </source>
</evidence>
<name>A0A3P1S5J7_STRSA</name>
<evidence type="ECO:0000313" key="1">
    <source>
        <dbReference type="EMBL" id="RRC91935.1"/>
    </source>
</evidence>
<dbReference type="Pfam" id="PF22397">
    <property type="entry name" value="NADAR-DarT1"/>
    <property type="match status" value="1"/>
</dbReference>
<reference evidence="1 2" key="1">
    <citation type="submission" date="2018-11" db="EMBL/GenBank/DDBJ databases">
        <title>Genomes From Bacteria Associated with the Canine Oral Cavity: a Test Case for Automated Genome-Based Taxonomic Assignment.</title>
        <authorList>
            <person name="Coil D.A."/>
            <person name="Jospin G."/>
            <person name="Darling A.E."/>
            <person name="Wallis C."/>
            <person name="Davis I.J."/>
            <person name="Harris S."/>
            <person name="Eisen J.A."/>
            <person name="Holcombe L.J."/>
            <person name="O'Flynn C."/>
        </authorList>
    </citation>
    <scope>NUCLEOTIDE SEQUENCE [LARGE SCALE GENOMIC DNA]</scope>
    <source>
        <strain evidence="1 2">OH953</strain>
    </source>
</reference>
<sequence length="250" mass="29351">MNWRSRMAERFVYIYESSSNSFKKENIKFNWYPGFSVSQKQRSIHSLHKEFKEKFGNLKVLEVSTASEEEFGKECSAFNLQLTLRNGSKYSVESLFQSSKVFKNYGRVNQDLDLDAKAVKRQVRSIEVNDKLIEFDFLGVKFPLLPRTYFYNWLYVNALFQNTELSNFILQYDAFTDINFNPSKSINCQAEACSIFLYLAKNSLLNDSIRSPKKFLELVYRKKDKEYISELGEIESETETDIEGEQLTLF</sequence>
<organism evidence="1 2">
    <name type="scientific">Streptococcus sanguinis</name>
    <dbReference type="NCBI Taxonomy" id="1305"/>
    <lineage>
        <taxon>Bacteria</taxon>
        <taxon>Bacillati</taxon>
        <taxon>Bacillota</taxon>
        <taxon>Bacilli</taxon>
        <taxon>Lactobacillales</taxon>
        <taxon>Streptococcaceae</taxon>
        <taxon>Streptococcus</taxon>
    </lineage>
</organism>
<gene>
    <name evidence="1" type="ORF">EII39_06360</name>
</gene>
<comment type="caution">
    <text evidence="1">The sequence shown here is derived from an EMBL/GenBank/DDBJ whole genome shotgun (WGS) entry which is preliminary data.</text>
</comment>
<dbReference type="EMBL" id="RQZI01000006">
    <property type="protein sequence ID" value="RRC91935.1"/>
    <property type="molecule type" value="Genomic_DNA"/>
</dbReference>